<proteinExistence type="predicted"/>
<sequence length="35" mass="3727">MDSGQGLNLSAHALAISDWRNSKLACHTMKGTLQA</sequence>
<evidence type="ECO:0000313" key="2">
    <source>
        <dbReference type="Proteomes" id="UP000241247"/>
    </source>
</evidence>
<gene>
    <name evidence="1" type="ORF">C7449_10812</name>
</gene>
<dbReference type="EMBL" id="PZZZ01000008">
    <property type="protein sequence ID" value="PTM91967.1"/>
    <property type="molecule type" value="Genomic_DNA"/>
</dbReference>
<organism evidence="1 2">
    <name type="scientific">Mycoplana dimorpha</name>
    <dbReference type="NCBI Taxonomy" id="28320"/>
    <lineage>
        <taxon>Bacteria</taxon>
        <taxon>Pseudomonadati</taxon>
        <taxon>Pseudomonadota</taxon>
        <taxon>Alphaproteobacteria</taxon>
        <taxon>Hyphomicrobiales</taxon>
        <taxon>Rhizobiaceae</taxon>
        <taxon>Mycoplana</taxon>
    </lineage>
</organism>
<dbReference type="Proteomes" id="UP000241247">
    <property type="component" value="Unassembled WGS sequence"/>
</dbReference>
<protein>
    <submittedName>
        <fullName evidence="1">Uncharacterized protein</fullName>
    </submittedName>
</protein>
<evidence type="ECO:0000313" key="1">
    <source>
        <dbReference type="EMBL" id="PTM91967.1"/>
    </source>
</evidence>
<accession>A0A2T5AZ07</accession>
<name>A0A2T5AZ07_MYCDI</name>
<dbReference type="AlphaFoldDB" id="A0A2T5AZ07"/>
<reference evidence="1 2" key="1">
    <citation type="submission" date="2018-04" db="EMBL/GenBank/DDBJ databases">
        <title>Genomic Encyclopedia of Type Strains, Phase IV (KMG-IV): sequencing the most valuable type-strain genomes for metagenomic binning, comparative biology and taxonomic classification.</title>
        <authorList>
            <person name="Goeker M."/>
        </authorList>
    </citation>
    <scope>NUCLEOTIDE SEQUENCE [LARGE SCALE GENOMIC DNA]</scope>
    <source>
        <strain evidence="1 2">DSM 7138</strain>
    </source>
</reference>
<keyword evidence="2" id="KW-1185">Reference proteome</keyword>
<comment type="caution">
    <text evidence="1">The sequence shown here is derived from an EMBL/GenBank/DDBJ whole genome shotgun (WGS) entry which is preliminary data.</text>
</comment>